<dbReference type="Proteomes" id="UP000032749">
    <property type="component" value="Chromosome"/>
</dbReference>
<keyword evidence="3 13" id="KW-0547">Nucleotide-binding</keyword>
<comment type="subcellular location">
    <subcellularLocation>
        <location evidence="1 13">Cytoplasm</location>
    </subcellularLocation>
</comment>
<dbReference type="PROSITE" id="PS51194">
    <property type="entry name" value="HELICASE_CTER"/>
    <property type="match status" value="1"/>
</dbReference>
<keyword evidence="8 13" id="KW-0238">DNA-binding</keyword>
<dbReference type="HOGENOM" id="CLU_005122_0_2_6"/>
<accession>R4YM27</accession>
<dbReference type="InterPro" id="IPR037235">
    <property type="entry name" value="TRCF-like_C_D7"/>
</dbReference>
<dbReference type="Pfam" id="PF00271">
    <property type="entry name" value="Helicase_C"/>
    <property type="match status" value="1"/>
</dbReference>
<evidence type="ECO:0000313" key="16">
    <source>
        <dbReference type="EMBL" id="CCK75720.1"/>
    </source>
</evidence>
<dbReference type="Pfam" id="PF02559">
    <property type="entry name" value="CarD_TRCF_RID"/>
    <property type="match status" value="1"/>
</dbReference>
<dbReference type="PANTHER" id="PTHR47964">
    <property type="entry name" value="ATP-DEPENDENT DNA HELICASE HOMOLOG RECG, CHLOROPLASTIC"/>
    <property type="match status" value="1"/>
</dbReference>
<dbReference type="SMART" id="SM00490">
    <property type="entry name" value="HELICc"/>
    <property type="match status" value="1"/>
</dbReference>
<dbReference type="GO" id="GO:0005737">
    <property type="term" value="C:cytoplasm"/>
    <property type="evidence" value="ECO:0007669"/>
    <property type="project" value="UniProtKB-SubCell"/>
</dbReference>
<dbReference type="Gene3D" id="3.40.50.300">
    <property type="entry name" value="P-loop containing nucleotide triphosphate hydrolases"/>
    <property type="match status" value="2"/>
</dbReference>
<evidence type="ECO:0000256" key="12">
    <source>
        <dbReference type="ARBA" id="ARBA00070128"/>
    </source>
</evidence>
<feature type="domain" description="Helicase C-terminal" evidence="15">
    <location>
        <begin position="812"/>
        <end position="966"/>
    </location>
</feature>
<dbReference type="CDD" id="cd17991">
    <property type="entry name" value="DEXHc_TRCF"/>
    <property type="match status" value="1"/>
</dbReference>
<dbReference type="InterPro" id="IPR001650">
    <property type="entry name" value="Helicase_C-like"/>
</dbReference>
<proteinExistence type="inferred from homology"/>
<dbReference type="Gene3D" id="3.30.2060.10">
    <property type="entry name" value="Penicillin-binding protein 1b domain"/>
    <property type="match status" value="1"/>
</dbReference>
<dbReference type="InterPro" id="IPR027417">
    <property type="entry name" value="P-loop_NTPase"/>
</dbReference>
<dbReference type="Gene3D" id="3.40.50.11180">
    <property type="match status" value="1"/>
</dbReference>
<dbReference type="GO" id="GO:0003678">
    <property type="term" value="F:DNA helicase activity"/>
    <property type="evidence" value="ECO:0007669"/>
    <property type="project" value="TreeGrafter"/>
</dbReference>
<dbReference type="SMART" id="SM00982">
    <property type="entry name" value="TRCF"/>
    <property type="match status" value="1"/>
</dbReference>
<dbReference type="Gene3D" id="2.40.10.170">
    <property type="match status" value="1"/>
</dbReference>
<keyword evidence="2 13" id="KW-0963">Cytoplasm</keyword>
<comment type="similarity">
    <text evidence="11 13">In the C-terminal section; belongs to the helicase family. RecG subfamily.</text>
</comment>
<dbReference type="InterPro" id="IPR048635">
    <property type="entry name" value="MFD_D3"/>
</dbReference>
<dbReference type="PATRIC" id="fig|698738.3.peg.1597"/>
<reference evidence="16 17" key="1">
    <citation type="journal article" date="2013" name="Nat. Commun.">
        <title>Genome sequence and functional genomic analysis of the oil-degrading bacterium Oleispira antarctica.</title>
        <authorList>
            <person name="Kube M."/>
            <person name="Chernikova T.N."/>
            <person name="Al-Ramahi Y."/>
            <person name="Beloqui A."/>
            <person name="Lopez-Cortez N."/>
            <person name="Guazzaroni M.E."/>
            <person name="Heipieper H.J."/>
            <person name="Klages S."/>
            <person name="Kotsyurbenko O.R."/>
            <person name="Langer I."/>
            <person name="Nechitaylo T.Y."/>
            <person name="Lunsdorf H."/>
            <person name="Fernandez M."/>
            <person name="Juarez S."/>
            <person name="Ciordia S."/>
            <person name="Singer A."/>
            <person name="Kagan O."/>
            <person name="Egorova O."/>
            <person name="Petit P.A."/>
            <person name="Stogios P."/>
            <person name="Kim Y."/>
            <person name="Tchigvintsev A."/>
            <person name="Flick R."/>
            <person name="Denaro R."/>
            <person name="Genovese M."/>
            <person name="Albar J.P."/>
            <person name="Reva O.N."/>
            <person name="Martinez-Gomariz M."/>
            <person name="Tran H."/>
            <person name="Ferrer M."/>
            <person name="Savchenko A."/>
            <person name="Yakunin A.F."/>
            <person name="Yakimov M.M."/>
            <person name="Golyshina O.V."/>
            <person name="Reinhardt R."/>
            <person name="Golyshin P.N."/>
        </authorList>
    </citation>
    <scope>NUCLEOTIDE SEQUENCE [LARGE SCALE GENOMIC DNA]</scope>
</reference>
<dbReference type="NCBIfam" id="TIGR00580">
    <property type="entry name" value="mfd"/>
    <property type="match status" value="1"/>
</dbReference>
<dbReference type="NCBIfam" id="NF007966">
    <property type="entry name" value="PRK10689.1"/>
    <property type="match status" value="1"/>
</dbReference>
<dbReference type="GO" id="GO:0000716">
    <property type="term" value="P:transcription-coupled nucleotide-excision repair, DNA damage recognition"/>
    <property type="evidence" value="ECO:0007669"/>
    <property type="project" value="UniProtKB-UniRule"/>
</dbReference>
<evidence type="ECO:0000256" key="4">
    <source>
        <dbReference type="ARBA" id="ARBA00022763"/>
    </source>
</evidence>
<evidence type="ECO:0000256" key="3">
    <source>
        <dbReference type="ARBA" id="ARBA00022741"/>
    </source>
</evidence>
<dbReference type="PANTHER" id="PTHR47964:SF1">
    <property type="entry name" value="ATP-DEPENDENT DNA HELICASE HOMOLOG RECG, CHLOROPLASTIC"/>
    <property type="match status" value="1"/>
</dbReference>
<evidence type="ECO:0000256" key="6">
    <source>
        <dbReference type="ARBA" id="ARBA00022806"/>
    </source>
</evidence>
<dbReference type="SUPFAM" id="SSF143517">
    <property type="entry name" value="TRCF domain-like"/>
    <property type="match status" value="1"/>
</dbReference>
<evidence type="ECO:0000259" key="14">
    <source>
        <dbReference type="PROSITE" id="PS51192"/>
    </source>
</evidence>
<dbReference type="InterPro" id="IPR036101">
    <property type="entry name" value="CarD-like/TRCF_RID_sf"/>
</dbReference>
<dbReference type="SMART" id="SM01058">
    <property type="entry name" value="CarD_TRCF"/>
    <property type="match status" value="1"/>
</dbReference>
<keyword evidence="6" id="KW-0347">Helicase</keyword>
<dbReference type="Pfam" id="PF17757">
    <property type="entry name" value="UvrB_inter"/>
    <property type="match status" value="1"/>
</dbReference>
<evidence type="ECO:0000259" key="15">
    <source>
        <dbReference type="PROSITE" id="PS51194"/>
    </source>
</evidence>
<dbReference type="InterPro" id="IPR011545">
    <property type="entry name" value="DEAD/DEAH_box_helicase_dom"/>
</dbReference>
<keyword evidence="5 13" id="KW-0378">Hydrolase</keyword>
<keyword evidence="17" id="KW-1185">Reference proteome</keyword>
<dbReference type="SUPFAM" id="SSF141259">
    <property type="entry name" value="CarD-like"/>
    <property type="match status" value="1"/>
</dbReference>
<evidence type="ECO:0000256" key="8">
    <source>
        <dbReference type="ARBA" id="ARBA00023125"/>
    </source>
</evidence>
<dbReference type="InterPro" id="IPR041471">
    <property type="entry name" value="UvrB_inter"/>
</dbReference>
<dbReference type="AlphaFoldDB" id="R4YM27"/>
<dbReference type="SMART" id="SM00487">
    <property type="entry name" value="DEXDc"/>
    <property type="match status" value="1"/>
</dbReference>
<dbReference type="GO" id="GO:0016787">
    <property type="term" value="F:hydrolase activity"/>
    <property type="evidence" value="ECO:0007669"/>
    <property type="project" value="UniProtKB-KW"/>
</dbReference>
<dbReference type="HAMAP" id="MF_00969">
    <property type="entry name" value="TRCF"/>
    <property type="match status" value="1"/>
</dbReference>
<dbReference type="InterPro" id="IPR005118">
    <property type="entry name" value="TRCF_C"/>
</dbReference>
<dbReference type="FunFam" id="3.40.50.300:FF:000546">
    <property type="entry name" value="Transcription-repair-coupling factor"/>
    <property type="match status" value="1"/>
</dbReference>
<comment type="function">
    <text evidence="13">Couples transcription and DNA repair by recognizing RNA polymerase (RNAP) stalled at DNA lesions. Mediates ATP-dependent release of RNAP and its truncated transcript from the DNA, and recruitment of nucleotide excision repair machinery to the damaged site.</text>
</comment>
<dbReference type="Pfam" id="PF03461">
    <property type="entry name" value="TRCF"/>
    <property type="match status" value="1"/>
</dbReference>
<evidence type="ECO:0000256" key="1">
    <source>
        <dbReference type="ARBA" id="ARBA00004496"/>
    </source>
</evidence>
<keyword evidence="4 13" id="KW-0227">DNA damage</keyword>
<dbReference type="PROSITE" id="PS51192">
    <property type="entry name" value="HELICASE_ATP_BIND_1"/>
    <property type="match status" value="1"/>
</dbReference>
<keyword evidence="7 13" id="KW-0067">ATP-binding</keyword>
<evidence type="ECO:0000256" key="2">
    <source>
        <dbReference type="ARBA" id="ARBA00022490"/>
    </source>
</evidence>
<dbReference type="CDD" id="cd18810">
    <property type="entry name" value="SF2_C_TRCF"/>
    <property type="match status" value="1"/>
</dbReference>
<dbReference type="InterPro" id="IPR003711">
    <property type="entry name" value="CarD-like/TRCF_RID"/>
</dbReference>
<dbReference type="Gene3D" id="3.90.1150.50">
    <property type="entry name" value="Transcription-repair-coupling factor, D7 domain"/>
    <property type="match status" value="1"/>
</dbReference>
<evidence type="ECO:0000256" key="10">
    <source>
        <dbReference type="ARBA" id="ARBA00061104"/>
    </source>
</evidence>
<evidence type="ECO:0000256" key="13">
    <source>
        <dbReference type="HAMAP-Rule" id="MF_00969"/>
    </source>
</evidence>
<evidence type="ECO:0000256" key="5">
    <source>
        <dbReference type="ARBA" id="ARBA00022801"/>
    </source>
</evidence>
<dbReference type="Pfam" id="PF21132">
    <property type="entry name" value="MFD_D3"/>
    <property type="match status" value="1"/>
</dbReference>
<dbReference type="STRING" id="698738.OLEAN_C15440"/>
<comment type="similarity">
    <text evidence="10 13">In the N-terminal section; belongs to the UvrB family.</text>
</comment>
<evidence type="ECO:0000313" key="17">
    <source>
        <dbReference type="Proteomes" id="UP000032749"/>
    </source>
</evidence>
<dbReference type="GO" id="GO:0003684">
    <property type="term" value="F:damaged DNA binding"/>
    <property type="evidence" value="ECO:0007669"/>
    <property type="project" value="InterPro"/>
</dbReference>
<dbReference type="KEGG" id="oai:OLEAN_C15440"/>
<dbReference type="GO" id="GO:0005524">
    <property type="term" value="F:ATP binding"/>
    <property type="evidence" value="ECO:0007669"/>
    <property type="project" value="UniProtKB-UniRule"/>
</dbReference>
<dbReference type="OrthoDB" id="9804325at2"/>
<sequence>MSKPSIASPLFPAIPTKAGDRRFWGALNNSNQALAIASAAQQYLGLTLVITKDTLTAQRLEEEIAFFAEDLPVLHLPDWEILPYDTFSPHQDIISQRLYTFSQLPLIEHGLLIVPISTLLHKTAPKEFLQANSLIIDLGQKLNVETLRLQLENAGYSCVDNVYEHGEFALRGAIFDIFPMGEDKPFRIELFDDEVETLRTFDPDTQRTADKIDQIRVLPANEYPLHKEGQRNFRQNWYEFFETDPKLSSLYTDVSQGIAPAGIEYYLPLFFGELSNLFDFLPKSTLIIHDSEVEAAAKQFRDDVQLRYEDRRHDIRRPLVAPKHLFLNPEELFSAFNQFPRVQWYGEEAPDRAGSEQFNTFDIGDISINAQAEEPLTLLKAFLDHTLISDSTRILFCTESAGRREAVRELLQRIHIRPAETASWSDFITAKDTIGITIAPLDKGLVISNDNGIAELIVISENQLFGQRIMQRRRRSKSKGQAENIIRDLTELKEGSPVVHLDHGIGRYLGLKTLEIDNQVNEFLMLAYAGESKLYVPVSSLHLISRYGGDSEGGPALNKLGTEKWAVAKRKAQEKIRDTAAELLDIYARREARVGFKFEKPDQDYERFAAAFPFEETPDQQTAIEAVISDMTSRKPMDRLVCGDVGFGKTEVAMRAAFMAVQSGKQVAILVPTTLLAQQHYENFKDRFADWPVQIEVLSRFKSAKETQVALDKMREGKADIVIGTHKLLQKDIVFHELGLLMIDEEHRFGVQQKERIKALRSEVDILTLTATPIPRTLNMAMASVRDLSIIATPPAKRLSVKTFVRQYDKPTVKEALLREILRGGQVYYLHNEVKSIEKAAREISELIPEARVSIAHGQMTERELESVMKDFYHKRSNVLVCTTIIETGIDIPSANTIIIDRADKFGLAQLHQLRGRVGRSHHQAYAYLLTPDGKKLSKDAGKRLDAIQSSQDLGAGFMLASHDLEIRGAGELLGEEQSGHIQGIGFSLYMEMLEQAVKSIQSGKNPNAEIPLHQGAEVNLHVPSLIPDDYLPDVNSRLTLYKRISNAQNDNDLRELQVEMIDRFGLLPEQVKNLFKVTSLKLQLTPLGIQKLDAGPESGRIEFGRETNIDPFRLIQIVQTRPATYKLEGGQALKFIENMPEIDQRLAVIERLLLDLQKDPNA</sequence>
<dbReference type="Pfam" id="PF00270">
    <property type="entry name" value="DEAD"/>
    <property type="match status" value="1"/>
</dbReference>
<name>R4YM27_OLEAN</name>
<dbReference type="SUPFAM" id="SSF52540">
    <property type="entry name" value="P-loop containing nucleoside triphosphate hydrolases"/>
    <property type="match status" value="4"/>
</dbReference>
<evidence type="ECO:0000256" key="11">
    <source>
        <dbReference type="ARBA" id="ARBA00061399"/>
    </source>
</evidence>
<dbReference type="Gene3D" id="3.40.50.11140">
    <property type="match status" value="1"/>
</dbReference>
<feature type="domain" description="Helicase ATP-binding" evidence="14">
    <location>
        <begin position="630"/>
        <end position="791"/>
    </location>
</feature>
<evidence type="ECO:0000256" key="9">
    <source>
        <dbReference type="ARBA" id="ARBA00023204"/>
    </source>
</evidence>
<dbReference type="InterPro" id="IPR014001">
    <property type="entry name" value="Helicase_ATP-bd"/>
</dbReference>
<dbReference type="GO" id="GO:0006355">
    <property type="term" value="P:regulation of DNA-templated transcription"/>
    <property type="evidence" value="ECO:0007669"/>
    <property type="project" value="UniProtKB-UniRule"/>
</dbReference>
<gene>
    <name evidence="13 16" type="primary">mfd</name>
    <name evidence="16" type="ORF">OLEAN_C15440</name>
</gene>
<keyword evidence="9 13" id="KW-0234">DNA repair</keyword>
<dbReference type="InterPro" id="IPR004576">
    <property type="entry name" value="Mfd"/>
</dbReference>
<dbReference type="EC" id="3.6.4.-" evidence="13"/>
<evidence type="ECO:0000256" key="7">
    <source>
        <dbReference type="ARBA" id="ARBA00022840"/>
    </source>
</evidence>
<organism evidence="16 17">
    <name type="scientific">Oleispira antarctica RB-8</name>
    <dbReference type="NCBI Taxonomy" id="698738"/>
    <lineage>
        <taxon>Bacteria</taxon>
        <taxon>Pseudomonadati</taxon>
        <taxon>Pseudomonadota</taxon>
        <taxon>Gammaproteobacteria</taxon>
        <taxon>Oceanospirillales</taxon>
        <taxon>Oceanospirillaceae</taxon>
        <taxon>Oleispira</taxon>
    </lineage>
</organism>
<dbReference type="FunFam" id="3.40.50.300:FF:000300">
    <property type="entry name" value="Transcription-repair-coupling factor"/>
    <property type="match status" value="1"/>
</dbReference>
<dbReference type="EMBL" id="FO203512">
    <property type="protein sequence ID" value="CCK75720.1"/>
    <property type="molecule type" value="Genomic_DNA"/>
</dbReference>
<dbReference type="InterPro" id="IPR047112">
    <property type="entry name" value="RecG/Mfd"/>
</dbReference>
<protein>
    <recommendedName>
        <fullName evidence="12 13">Transcription-repair-coupling factor</fullName>
        <shortName evidence="13">TRCF</shortName>
        <ecNumber evidence="13">3.6.4.-</ecNumber>
    </recommendedName>
</protein>